<feature type="chain" id="PRO_5007574734" evidence="7">
    <location>
        <begin position="21"/>
        <end position="551"/>
    </location>
</feature>
<keyword evidence="3" id="KW-0479">Metal-binding</keyword>
<keyword evidence="5" id="KW-0378">Hydrolase</keyword>
<dbReference type="STRING" id="333140.AWW68_06610"/>
<name>A0A150XIA4_9BACT</name>
<dbReference type="PANTHER" id="PTHR12147">
    <property type="entry name" value="METALLOPEPTIDASE M28 FAMILY MEMBER"/>
    <property type="match status" value="1"/>
</dbReference>
<evidence type="ECO:0000256" key="5">
    <source>
        <dbReference type="ARBA" id="ARBA00022801"/>
    </source>
</evidence>
<evidence type="ECO:0000256" key="7">
    <source>
        <dbReference type="SAM" id="SignalP"/>
    </source>
</evidence>
<sequence length="551" mass="61256">MRLFKNILFLALLATIYSCIGSSSETTELDVQIDTLSIDRHLQVLASDDFMGRKPFTEGEEKTIHYLESELKAMGVAPGNGDSYFQDVPLVEITGTQSPTMVVKGKGKTMTFNTLSDVVVYTERPEEMTQIKDSELVYAGYGIVAPEYGWNDYEGLNVEGKTVVVLVNDPGFVSGDSTFFKGEEMTYYGRWTYKYEEAARQGAAGVLIVHETVPAGYPWLVVQSSWTGSKLNLDDPNAGYKCPIQGWITRSTAVELFKEAGIKDYSEIAKTKDFKPIPMGLTASVSVTNEVKREMSRNVVGMVKGSTRPDEYIIYSAHWDHLGVGEPIDGDSIYNGAHDNASGSTGLLAIAETFAKLEKKPERSVVFLFVTAEEQGLLGSAYYAQNPIFPPNQSVANINIDGLPAYGEMKDLTITGYGQSELDNYATVAAEQQGRYVIPDPDLGKGYFFRSDHFNFAKVGIPALYASGSYESKEKGVEFIDEKTQEYLAVKYHQPQDNYEPEEWGLNGIAQDAKLLFNVGYRLANETYWPQWNEGSEFKAKRDSDMSMKKK</sequence>
<evidence type="ECO:0000256" key="3">
    <source>
        <dbReference type="ARBA" id="ARBA00022723"/>
    </source>
</evidence>
<keyword evidence="1" id="KW-0031">Aminopeptidase</keyword>
<dbReference type="AlphaFoldDB" id="A0A150XIA4"/>
<dbReference type="Pfam" id="PF04389">
    <property type="entry name" value="Peptidase_M28"/>
    <property type="match status" value="1"/>
</dbReference>
<dbReference type="PANTHER" id="PTHR12147:SF56">
    <property type="entry name" value="AMINOPEPTIDASE YDR415C-RELATED"/>
    <property type="match status" value="1"/>
</dbReference>
<accession>A0A150XIA4</accession>
<feature type="signal peptide" evidence="7">
    <location>
        <begin position="1"/>
        <end position="20"/>
    </location>
</feature>
<comment type="caution">
    <text evidence="9">The sequence shown here is derived from an EMBL/GenBank/DDBJ whole genome shotgun (WGS) entry which is preliminary data.</text>
</comment>
<keyword evidence="6" id="KW-0862">Zinc</keyword>
<dbReference type="GO" id="GO:0046872">
    <property type="term" value="F:metal ion binding"/>
    <property type="evidence" value="ECO:0007669"/>
    <property type="project" value="UniProtKB-KW"/>
</dbReference>
<feature type="domain" description="Peptidase M28" evidence="8">
    <location>
        <begin position="298"/>
        <end position="512"/>
    </location>
</feature>
<dbReference type="GO" id="GO:0006508">
    <property type="term" value="P:proteolysis"/>
    <property type="evidence" value="ECO:0007669"/>
    <property type="project" value="UniProtKB-KW"/>
</dbReference>
<keyword evidence="10" id="KW-1185">Reference proteome</keyword>
<dbReference type="PROSITE" id="PS51257">
    <property type="entry name" value="PROKAR_LIPOPROTEIN"/>
    <property type="match status" value="1"/>
</dbReference>
<keyword evidence="2" id="KW-0645">Protease</keyword>
<dbReference type="GO" id="GO:0004177">
    <property type="term" value="F:aminopeptidase activity"/>
    <property type="evidence" value="ECO:0007669"/>
    <property type="project" value="UniProtKB-KW"/>
</dbReference>
<dbReference type="Gene3D" id="3.40.630.10">
    <property type="entry name" value="Zn peptidases"/>
    <property type="match status" value="1"/>
</dbReference>
<reference evidence="9 10" key="1">
    <citation type="submission" date="2016-01" db="EMBL/GenBank/DDBJ databases">
        <title>Genome sequencing of Roseivirga spongicola UST030701-084.</title>
        <authorList>
            <person name="Selvaratnam C."/>
            <person name="Thevarajoo S."/>
            <person name="Goh K.M."/>
            <person name="Ee R."/>
            <person name="Chan K.-G."/>
            <person name="Chong C.S."/>
        </authorList>
    </citation>
    <scope>NUCLEOTIDE SEQUENCE [LARGE SCALE GENOMIC DNA]</scope>
    <source>
        <strain evidence="9 10">UST030701-084</strain>
    </source>
</reference>
<dbReference type="InterPro" id="IPR007484">
    <property type="entry name" value="Peptidase_M28"/>
</dbReference>
<keyword evidence="4 7" id="KW-0732">Signal</keyword>
<evidence type="ECO:0000313" key="9">
    <source>
        <dbReference type="EMBL" id="KYG78434.1"/>
    </source>
</evidence>
<evidence type="ECO:0000259" key="8">
    <source>
        <dbReference type="Pfam" id="PF04389"/>
    </source>
</evidence>
<dbReference type="EMBL" id="LRPC01000001">
    <property type="protein sequence ID" value="KYG78434.1"/>
    <property type="molecule type" value="Genomic_DNA"/>
</dbReference>
<organism evidence="9 10">
    <name type="scientific">Roseivirga spongicola</name>
    <dbReference type="NCBI Taxonomy" id="333140"/>
    <lineage>
        <taxon>Bacteria</taxon>
        <taxon>Pseudomonadati</taxon>
        <taxon>Bacteroidota</taxon>
        <taxon>Cytophagia</taxon>
        <taxon>Cytophagales</taxon>
        <taxon>Roseivirgaceae</taxon>
        <taxon>Roseivirga</taxon>
    </lineage>
</organism>
<dbReference type="RefSeq" id="WP_068218205.1">
    <property type="nucleotide sequence ID" value="NZ_CP139724.1"/>
</dbReference>
<dbReference type="InterPro" id="IPR045175">
    <property type="entry name" value="M28_fam"/>
</dbReference>
<dbReference type="SUPFAM" id="SSF53187">
    <property type="entry name" value="Zn-dependent exopeptidases"/>
    <property type="match status" value="1"/>
</dbReference>
<evidence type="ECO:0000256" key="2">
    <source>
        <dbReference type="ARBA" id="ARBA00022670"/>
    </source>
</evidence>
<dbReference type="Proteomes" id="UP000075606">
    <property type="component" value="Unassembled WGS sequence"/>
</dbReference>
<dbReference type="Gene3D" id="3.50.30.30">
    <property type="match status" value="1"/>
</dbReference>
<dbReference type="OrthoDB" id="1521787at2"/>
<evidence type="ECO:0000256" key="1">
    <source>
        <dbReference type="ARBA" id="ARBA00022438"/>
    </source>
</evidence>
<evidence type="ECO:0000256" key="4">
    <source>
        <dbReference type="ARBA" id="ARBA00022729"/>
    </source>
</evidence>
<dbReference type="InterPro" id="IPR046450">
    <property type="entry name" value="PA_dom_sf"/>
</dbReference>
<dbReference type="CDD" id="cd05660">
    <property type="entry name" value="M28_like_PA"/>
    <property type="match status" value="1"/>
</dbReference>
<dbReference type="CDD" id="cd04821">
    <property type="entry name" value="PA_M28_1_2"/>
    <property type="match status" value="1"/>
</dbReference>
<gene>
    <name evidence="9" type="ORF">AWW68_06610</name>
</gene>
<evidence type="ECO:0000256" key="6">
    <source>
        <dbReference type="ARBA" id="ARBA00022833"/>
    </source>
</evidence>
<dbReference type="SUPFAM" id="SSF52025">
    <property type="entry name" value="PA domain"/>
    <property type="match status" value="1"/>
</dbReference>
<proteinExistence type="predicted"/>
<evidence type="ECO:0000313" key="10">
    <source>
        <dbReference type="Proteomes" id="UP000075606"/>
    </source>
</evidence>
<dbReference type="GO" id="GO:0008235">
    <property type="term" value="F:metalloexopeptidase activity"/>
    <property type="evidence" value="ECO:0007669"/>
    <property type="project" value="InterPro"/>
</dbReference>
<protein>
    <submittedName>
        <fullName evidence="9">Peptidase M28</fullName>
    </submittedName>
</protein>